<proteinExistence type="predicted"/>
<reference evidence="1 2" key="1">
    <citation type="submission" date="2021-06" db="EMBL/GenBank/DDBJ databases">
        <title>Caerostris extrusa draft genome.</title>
        <authorList>
            <person name="Kono N."/>
            <person name="Arakawa K."/>
        </authorList>
    </citation>
    <scope>NUCLEOTIDE SEQUENCE [LARGE SCALE GENOMIC DNA]</scope>
</reference>
<organism evidence="1 2">
    <name type="scientific">Caerostris extrusa</name>
    <name type="common">Bark spider</name>
    <name type="synonym">Caerostris bankana</name>
    <dbReference type="NCBI Taxonomy" id="172846"/>
    <lineage>
        <taxon>Eukaryota</taxon>
        <taxon>Metazoa</taxon>
        <taxon>Ecdysozoa</taxon>
        <taxon>Arthropoda</taxon>
        <taxon>Chelicerata</taxon>
        <taxon>Arachnida</taxon>
        <taxon>Araneae</taxon>
        <taxon>Araneomorphae</taxon>
        <taxon>Entelegynae</taxon>
        <taxon>Araneoidea</taxon>
        <taxon>Araneidae</taxon>
        <taxon>Caerostris</taxon>
    </lineage>
</organism>
<evidence type="ECO:0000313" key="2">
    <source>
        <dbReference type="Proteomes" id="UP001054945"/>
    </source>
</evidence>
<gene>
    <name evidence="1" type="ORF">CEXT_714621</name>
</gene>
<dbReference type="Proteomes" id="UP001054945">
    <property type="component" value="Unassembled WGS sequence"/>
</dbReference>
<name>A0AAV4PKG4_CAEEX</name>
<evidence type="ECO:0000313" key="1">
    <source>
        <dbReference type="EMBL" id="GIX97546.1"/>
    </source>
</evidence>
<dbReference type="EMBL" id="BPLR01004793">
    <property type="protein sequence ID" value="GIX97546.1"/>
    <property type="molecule type" value="Genomic_DNA"/>
</dbReference>
<dbReference type="AlphaFoldDB" id="A0AAV4PKG4"/>
<comment type="caution">
    <text evidence="1">The sequence shown here is derived from an EMBL/GenBank/DDBJ whole genome shotgun (WGS) entry which is preliminary data.</text>
</comment>
<keyword evidence="2" id="KW-1185">Reference proteome</keyword>
<sequence length="137" mass="16141">MIALWTLPIYNEICMQPLDGKKATDSTSRDRSSEAEHKWQFRSYHTRTRSLSKTQQFHSGVSHLRICFRLPFSKAVVLFPPHRHSATICKTHGGFLLSSNHTQWQLYKRNSQRKKETRIQRIGFIGCSTERKYIFLE</sequence>
<accession>A0AAV4PKG4</accession>
<protein>
    <submittedName>
        <fullName evidence="1">Uncharacterized protein</fullName>
    </submittedName>
</protein>